<keyword evidence="1" id="KW-0677">Repeat</keyword>
<dbReference type="Gene3D" id="3.40.50.300">
    <property type="entry name" value="P-loop containing nucleotide triphosphate hydrolases"/>
    <property type="match status" value="2"/>
</dbReference>
<dbReference type="PANTHER" id="PTHR19211">
    <property type="entry name" value="ATP-BINDING TRANSPORT PROTEIN-RELATED"/>
    <property type="match status" value="1"/>
</dbReference>
<dbReference type="GeneID" id="59235790"/>
<dbReference type="Proteomes" id="UP000509704">
    <property type="component" value="Chromosome 3"/>
</dbReference>
<dbReference type="GO" id="GO:0016887">
    <property type="term" value="F:ATP hydrolysis activity"/>
    <property type="evidence" value="ECO:0007669"/>
    <property type="project" value="InterPro"/>
</dbReference>
<accession>A0A7H9B2V0</accession>
<name>A0A7H9B2V0_ZYGMR</name>
<sequence length="753" mass="85030">MSASIGSQVRRTAASVDPIVTDYAVGYFNHLSGITYDAVQSKLIDLPSEVEFVCELLRNSGAADDKVERLSKDILTQLSLQLEENQAKLEVTGDTSKRLLDINVLQSHNSKANLNASLGMLGVDNDIEHAGRNMDTRVDLKKLAKAEQKIAKKVAKRNNKFVKYEASKLIDEKRDDDYDSFFLKINPLDFGSAAGKSKDIHIDTFDLYVGDGQRILSDAQLTLAFGRRYGLVGQNGIGKSTLLRALANRELNVPQHISILHVEQELRGDETAALKSVLDADVWRKQLLSEESKINERMQEIEKLRTEFEEDSLENKKLDNEREDLDNHLEQISEKLIDMESDKAEARAASILFGLGFSAEAQSKPTNSFSGGWRMRLSLARALFCQPDLLLLDEPSNMLDVPSIAYLSEYLKTYPSTVFVVSHDRIFLNEVATDIIYQHNERLDYYRGQDFDSFYATKEERRKNAQREYDNQMAYRKHMQEFIDKYRYNAAKSQEAQSRIKKLEKLPVLEPPEEERSITFKFPDCEKLSPPIIQLQDVSFGYNETDLLLKDVNLDIQMNSRIALVGANGCGKTTLLKVMMEQLRPLKGYVSRNSRLRVAYFAQHHVDAMDLNSSAVDWMSKTFPGRTDEEYRRHLGSFGITGSLGLQKMQLLSGGQKSRVAFASLCLTNPHILILDEPSNHLDTNGIDALVDALKNFTGGVLMVSHDISVIDSVCNEIWVSESGTAKRFDGTIFDYRDYILASANDKGVVKKH</sequence>
<dbReference type="SMART" id="SM00382">
    <property type="entry name" value="AAA"/>
    <property type="match status" value="2"/>
</dbReference>
<reference evidence="6 7" key="1">
    <citation type="submission" date="2020-07" db="EMBL/GenBank/DDBJ databases">
        <title>The yeast mating-type switching endonuclease HO is a domesticated member of an unorthodox homing genetic element family.</title>
        <authorList>
            <person name="Coughlan A.Y."/>
            <person name="Lombardi L."/>
            <person name="Braun-Galleani S."/>
            <person name="Martos A.R."/>
            <person name="Galeote V."/>
            <person name="Bigey F."/>
            <person name="Dequin S."/>
            <person name="Byrne K.P."/>
            <person name="Wolfe K.H."/>
        </authorList>
    </citation>
    <scope>NUCLEOTIDE SEQUENCE [LARGE SCALE GENOMIC DNA]</scope>
    <source>
        <strain evidence="6 7">NRRL Y-6702</strain>
    </source>
</reference>
<dbReference type="Pfam" id="PF00005">
    <property type="entry name" value="ABC_tran"/>
    <property type="match status" value="2"/>
</dbReference>
<keyword evidence="4" id="KW-0175">Coiled coil</keyword>
<dbReference type="InterPro" id="IPR003593">
    <property type="entry name" value="AAA+_ATPase"/>
</dbReference>
<proteinExistence type="predicted"/>
<evidence type="ECO:0000259" key="5">
    <source>
        <dbReference type="PROSITE" id="PS50893"/>
    </source>
</evidence>
<feature type="domain" description="ABC transporter" evidence="5">
    <location>
        <begin position="200"/>
        <end position="465"/>
    </location>
</feature>
<dbReference type="FunFam" id="3.40.50.300:FF:000104">
    <property type="entry name" value="ATP-binding cassette sub-family F member 3"/>
    <property type="match status" value="1"/>
</dbReference>
<dbReference type="KEGG" id="zmk:HG535_0C04460"/>
<dbReference type="InterPro" id="IPR017871">
    <property type="entry name" value="ABC_transporter-like_CS"/>
</dbReference>
<dbReference type="EMBL" id="CP058606">
    <property type="protein sequence ID" value="QLG72092.1"/>
    <property type="molecule type" value="Genomic_DNA"/>
</dbReference>
<keyword evidence="7" id="KW-1185">Reference proteome</keyword>
<dbReference type="CDD" id="cd03221">
    <property type="entry name" value="ABCF_EF-3"/>
    <property type="match status" value="2"/>
</dbReference>
<keyword evidence="2" id="KW-0547">Nucleotide-binding</keyword>
<dbReference type="InterPro" id="IPR003439">
    <property type="entry name" value="ABC_transporter-like_ATP-bd"/>
</dbReference>
<feature type="coiled-coil region" evidence="4">
    <location>
        <begin position="284"/>
        <end position="349"/>
    </location>
</feature>
<gene>
    <name evidence="6" type="ORF">HG535_0C04460</name>
</gene>
<evidence type="ECO:0000256" key="1">
    <source>
        <dbReference type="ARBA" id="ARBA00022737"/>
    </source>
</evidence>
<dbReference type="GO" id="GO:0005524">
    <property type="term" value="F:ATP binding"/>
    <property type="evidence" value="ECO:0007669"/>
    <property type="project" value="UniProtKB-KW"/>
</dbReference>
<keyword evidence="3" id="KW-0067">ATP-binding</keyword>
<dbReference type="PROSITE" id="PS50893">
    <property type="entry name" value="ABC_TRANSPORTER_2"/>
    <property type="match status" value="2"/>
</dbReference>
<dbReference type="InterPro" id="IPR050611">
    <property type="entry name" value="ABCF"/>
</dbReference>
<feature type="domain" description="ABC transporter" evidence="5">
    <location>
        <begin position="533"/>
        <end position="748"/>
    </location>
</feature>
<evidence type="ECO:0000256" key="2">
    <source>
        <dbReference type="ARBA" id="ARBA00022741"/>
    </source>
</evidence>
<dbReference type="Pfam" id="PF12848">
    <property type="entry name" value="ABC_tran_Xtn"/>
    <property type="match status" value="1"/>
</dbReference>
<protein>
    <recommendedName>
        <fullName evidence="5">ABC transporter domain-containing protein</fullName>
    </recommendedName>
</protein>
<dbReference type="FunFam" id="3.40.50.300:FF:000882">
    <property type="entry name" value="Translation initiation regulator (Gcn20)"/>
    <property type="match status" value="1"/>
</dbReference>
<organism evidence="6 7">
    <name type="scientific">Zygotorulaspora mrakii</name>
    <name type="common">Zygosaccharomyces mrakii</name>
    <dbReference type="NCBI Taxonomy" id="42260"/>
    <lineage>
        <taxon>Eukaryota</taxon>
        <taxon>Fungi</taxon>
        <taxon>Dikarya</taxon>
        <taxon>Ascomycota</taxon>
        <taxon>Saccharomycotina</taxon>
        <taxon>Saccharomycetes</taxon>
        <taxon>Saccharomycetales</taxon>
        <taxon>Saccharomycetaceae</taxon>
        <taxon>Zygotorulaspora</taxon>
    </lineage>
</organism>
<evidence type="ECO:0000313" key="6">
    <source>
        <dbReference type="EMBL" id="QLG72092.1"/>
    </source>
</evidence>
<evidence type="ECO:0000313" key="7">
    <source>
        <dbReference type="Proteomes" id="UP000509704"/>
    </source>
</evidence>
<dbReference type="PROSITE" id="PS00211">
    <property type="entry name" value="ABC_TRANSPORTER_1"/>
    <property type="match status" value="1"/>
</dbReference>
<dbReference type="SUPFAM" id="SSF52540">
    <property type="entry name" value="P-loop containing nucleoside triphosphate hydrolases"/>
    <property type="match status" value="2"/>
</dbReference>
<dbReference type="InterPro" id="IPR027417">
    <property type="entry name" value="P-loop_NTPase"/>
</dbReference>
<dbReference type="PANTHER" id="PTHR19211:SF117">
    <property type="entry name" value="ATP-BINDING CASSETTE SUB-FAMILY F MEMBER 3"/>
    <property type="match status" value="1"/>
</dbReference>
<dbReference type="InterPro" id="IPR032781">
    <property type="entry name" value="ABC_tran_Xtn"/>
</dbReference>
<dbReference type="AlphaFoldDB" id="A0A7H9B2V0"/>
<evidence type="ECO:0000256" key="4">
    <source>
        <dbReference type="SAM" id="Coils"/>
    </source>
</evidence>
<evidence type="ECO:0000256" key="3">
    <source>
        <dbReference type="ARBA" id="ARBA00022840"/>
    </source>
</evidence>
<dbReference type="OrthoDB" id="2110130at2759"/>
<dbReference type="RefSeq" id="XP_037143820.1">
    <property type="nucleotide sequence ID" value="XM_037287925.1"/>
</dbReference>